<dbReference type="PANTHER" id="PTHR34710:SF22">
    <property type="match status" value="1"/>
</dbReference>
<feature type="domain" description="DUF3615" evidence="2">
    <location>
        <begin position="375"/>
        <end position="463"/>
    </location>
</feature>
<feature type="compositionally biased region" description="Basic residues" evidence="1">
    <location>
        <begin position="318"/>
        <end position="341"/>
    </location>
</feature>
<dbReference type="EnsemblPlants" id="ONIVA06G22930.1">
    <property type="protein sequence ID" value="ONIVA06G22930.1"/>
    <property type="gene ID" value="ONIVA06G22930"/>
</dbReference>
<dbReference type="eggNOG" id="ENOG502R574">
    <property type="taxonomic scope" value="Eukaryota"/>
</dbReference>
<dbReference type="Gramene" id="ONIVA06G22930.1">
    <property type="protein sequence ID" value="ONIVA06G22930.1"/>
    <property type="gene ID" value="ONIVA06G22930"/>
</dbReference>
<evidence type="ECO:0000313" key="4">
    <source>
        <dbReference type="Proteomes" id="UP000006591"/>
    </source>
</evidence>
<proteinExistence type="predicted"/>
<dbReference type="InterPro" id="IPR022059">
    <property type="entry name" value="DUF3615"/>
</dbReference>
<dbReference type="OMA" id="RTENPTM"/>
<reference evidence="3" key="1">
    <citation type="submission" date="2015-04" db="UniProtKB">
        <authorList>
            <consortium name="EnsemblPlants"/>
        </authorList>
    </citation>
    <scope>IDENTIFICATION</scope>
    <source>
        <strain evidence="3">SL10</strain>
    </source>
</reference>
<evidence type="ECO:0000259" key="2">
    <source>
        <dbReference type="Pfam" id="PF12274"/>
    </source>
</evidence>
<dbReference type="Proteomes" id="UP000006591">
    <property type="component" value="Chromosome 6"/>
</dbReference>
<feature type="compositionally biased region" description="Polar residues" evidence="1">
    <location>
        <begin position="495"/>
        <end position="516"/>
    </location>
</feature>
<organism evidence="3">
    <name type="scientific">Oryza nivara</name>
    <name type="common">Indian wild rice</name>
    <name type="synonym">Oryza sativa f. spontanea</name>
    <dbReference type="NCBI Taxonomy" id="4536"/>
    <lineage>
        <taxon>Eukaryota</taxon>
        <taxon>Viridiplantae</taxon>
        <taxon>Streptophyta</taxon>
        <taxon>Embryophyta</taxon>
        <taxon>Tracheophyta</taxon>
        <taxon>Spermatophyta</taxon>
        <taxon>Magnoliopsida</taxon>
        <taxon>Liliopsida</taxon>
        <taxon>Poales</taxon>
        <taxon>Poaceae</taxon>
        <taxon>BOP clade</taxon>
        <taxon>Oryzoideae</taxon>
        <taxon>Oryzeae</taxon>
        <taxon>Oryzinae</taxon>
        <taxon>Oryza</taxon>
    </lineage>
</organism>
<dbReference type="PANTHER" id="PTHR34710">
    <property type="entry name" value="OS03G0834100 PROTEIN"/>
    <property type="match status" value="1"/>
</dbReference>
<reference evidence="3" key="2">
    <citation type="submission" date="2018-04" db="EMBL/GenBank/DDBJ databases">
        <title>OnivRS2 (Oryza nivara Reference Sequence Version 2).</title>
        <authorList>
            <person name="Zhang J."/>
            <person name="Kudrna D."/>
            <person name="Lee S."/>
            <person name="Talag J."/>
            <person name="Rajasekar S."/>
            <person name="Welchert J."/>
            <person name="Hsing Y.-I."/>
            <person name="Wing R.A."/>
        </authorList>
    </citation>
    <scope>NUCLEOTIDE SEQUENCE [LARGE SCALE GENOMIC DNA]</scope>
    <source>
        <strain evidence="3">SL10</strain>
    </source>
</reference>
<feature type="region of interest" description="Disordered" evidence="1">
    <location>
        <begin position="1"/>
        <end position="115"/>
    </location>
</feature>
<feature type="region of interest" description="Disordered" evidence="1">
    <location>
        <begin position="466"/>
        <end position="516"/>
    </location>
</feature>
<dbReference type="Pfam" id="PF12274">
    <property type="entry name" value="DUF3615"/>
    <property type="match status" value="1"/>
</dbReference>
<keyword evidence="4" id="KW-1185">Reference proteome</keyword>
<dbReference type="AlphaFoldDB" id="A0A0E0HSU4"/>
<feature type="compositionally biased region" description="Basic residues" evidence="1">
    <location>
        <begin position="479"/>
        <end position="490"/>
    </location>
</feature>
<protein>
    <recommendedName>
        <fullName evidence="2">DUF3615 domain-containing protein</fullName>
    </recommendedName>
</protein>
<feature type="region of interest" description="Disordered" evidence="1">
    <location>
        <begin position="267"/>
        <end position="353"/>
    </location>
</feature>
<sequence>MQKDAPSPLPPPVRYCGVLEDYEQQVDEEPPSPKSPSRVSSPLPLPEQKLSAAYRAELRRQNALINNGPRYRFRRPGEKRRRKKKKKHNKSKHHHTPPPPSPTPRPSPPSPICPYEEYPTFEPDDPVWMRQSTMYAEAALEHYNAAVDVGGGGVKYELVRAIFSGAIFTCKAAYGHRLFFAEVRKDKKRYIPTCLWSLDDEADRVGGAGADPQVDLPEITSPSRRNYCFSCDDEMKHPKDGTSYHAGHFLHTVAPPPVRYCGVTEDYEQQVDKEPPSPLSPSRVSSPLPLPEQKLSTAYRVELRPRRKNALINNGPRYRFHRPGEKRRKKKKKKNKKKPKQHYTPPSPPPNYEVFPTMEPDDPDWMRQSVMYTEAALEHYNAALVVEGGGGGVVNELVRAIISGVIITCRADYGHVNFIARAFSSVIGGGPLRQEERLFFVEVRNDGEGWIPTCLRSLDDEADRVGGLAAGDDPPVGRWKSRRSPRRRGRTSASAVTSRLSIPRTENPTMPDTSYS</sequence>
<feature type="compositionally biased region" description="Pro residues" evidence="1">
    <location>
        <begin position="97"/>
        <end position="112"/>
    </location>
</feature>
<dbReference type="HOGENOM" id="CLU_529362_0_0_1"/>
<evidence type="ECO:0000313" key="3">
    <source>
        <dbReference type="EnsemblPlants" id="ONIVA06G22930.1"/>
    </source>
</evidence>
<feature type="compositionally biased region" description="Acidic residues" evidence="1">
    <location>
        <begin position="20"/>
        <end position="30"/>
    </location>
</feature>
<evidence type="ECO:0000256" key="1">
    <source>
        <dbReference type="SAM" id="MobiDB-lite"/>
    </source>
</evidence>
<accession>A0A0E0HSU4</accession>
<feature type="compositionally biased region" description="Basic residues" evidence="1">
    <location>
        <begin position="71"/>
        <end position="96"/>
    </location>
</feature>
<name>A0A0E0HSU4_ORYNI</name>